<dbReference type="RefSeq" id="WP_187003044.1">
    <property type="nucleotide sequence ID" value="NZ_JACRUN010000028.1"/>
</dbReference>
<name>A0ABR7J2I1_9FLAO</name>
<evidence type="ECO:0000313" key="1">
    <source>
        <dbReference type="EMBL" id="MBC5836286.1"/>
    </source>
</evidence>
<sequence>MNNTNCYIEFDIDYTEKYNDLKHTFELLKQAKNNCEPKNDKFWLDNFPKYSLKKFYFLDDDIKPNFKTSEKGEFTWHFYSLILLLETDYEIEYLSCEMKERDRGRIEFDPYSYPYGGISGLITFIKSFDCHPAKTDDGTGIYEIHLLKNGDFDLIEIKQAEPKKKFDVKIEIQKFIKKL</sequence>
<keyword evidence="2" id="KW-1185">Reference proteome</keyword>
<evidence type="ECO:0000313" key="2">
    <source>
        <dbReference type="Proteomes" id="UP000605990"/>
    </source>
</evidence>
<gene>
    <name evidence="1" type="ORF">H8R27_15450</name>
</gene>
<organism evidence="1 2">
    <name type="scientific">Flavobacterium bernardetii</name>
    <dbReference type="NCBI Taxonomy" id="2813823"/>
    <lineage>
        <taxon>Bacteria</taxon>
        <taxon>Pseudomonadati</taxon>
        <taxon>Bacteroidota</taxon>
        <taxon>Flavobacteriia</taxon>
        <taxon>Flavobacteriales</taxon>
        <taxon>Flavobacteriaceae</taxon>
        <taxon>Flavobacterium</taxon>
    </lineage>
</organism>
<dbReference type="EMBL" id="JACRUN010000028">
    <property type="protein sequence ID" value="MBC5836286.1"/>
    <property type="molecule type" value="Genomic_DNA"/>
</dbReference>
<protein>
    <submittedName>
        <fullName evidence="1">Uncharacterized protein</fullName>
    </submittedName>
</protein>
<accession>A0ABR7J2I1</accession>
<proteinExistence type="predicted"/>
<dbReference type="Proteomes" id="UP000605990">
    <property type="component" value="Unassembled WGS sequence"/>
</dbReference>
<comment type="caution">
    <text evidence="1">The sequence shown here is derived from an EMBL/GenBank/DDBJ whole genome shotgun (WGS) entry which is preliminary data.</text>
</comment>
<reference evidence="1 2" key="1">
    <citation type="submission" date="2020-08" db="EMBL/GenBank/DDBJ databases">
        <title>Description of novel Flavobacterium F-408 isolate.</title>
        <authorList>
            <person name="Saticioglu I.B."/>
            <person name="Duman M."/>
            <person name="Altun S."/>
        </authorList>
    </citation>
    <scope>NUCLEOTIDE SEQUENCE [LARGE SCALE GENOMIC DNA]</scope>
    <source>
        <strain evidence="1 2">F-408</strain>
    </source>
</reference>